<organism evidence="2 3">
    <name type="scientific">Trifolium medium</name>
    <dbReference type="NCBI Taxonomy" id="97028"/>
    <lineage>
        <taxon>Eukaryota</taxon>
        <taxon>Viridiplantae</taxon>
        <taxon>Streptophyta</taxon>
        <taxon>Embryophyta</taxon>
        <taxon>Tracheophyta</taxon>
        <taxon>Spermatophyta</taxon>
        <taxon>Magnoliopsida</taxon>
        <taxon>eudicotyledons</taxon>
        <taxon>Gunneridae</taxon>
        <taxon>Pentapetalae</taxon>
        <taxon>rosids</taxon>
        <taxon>fabids</taxon>
        <taxon>Fabales</taxon>
        <taxon>Fabaceae</taxon>
        <taxon>Papilionoideae</taxon>
        <taxon>50 kb inversion clade</taxon>
        <taxon>NPAAA clade</taxon>
        <taxon>Hologalegina</taxon>
        <taxon>IRL clade</taxon>
        <taxon>Trifolieae</taxon>
        <taxon>Trifolium</taxon>
    </lineage>
</organism>
<keyword evidence="1" id="KW-0472">Membrane</keyword>
<evidence type="ECO:0000313" key="2">
    <source>
        <dbReference type="EMBL" id="MCH95813.1"/>
    </source>
</evidence>
<keyword evidence="3" id="KW-1185">Reference proteome</keyword>
<feature type="transmembrane region" description="Helical" evidence="1">
    <location>
        <begin position="95"/>
        <end position="121"/>
    </location>
</feature>
<dbReference type="Proteomes" id="UP000265520">
    <property type="component" value="Unassembled WGS sequence"/>
</dbReference>
<evidence type="ECO:0000313" key="3">
    <source>
        <dbReference type="Proteomes" id="UP000265520"/>
    </source>
</evidence>
<sequence length="136" mass="15313">MLSGFAMMSEISELETMGFDELLSARSNFKKISYGMLRVEDNDTQQTDTRQTVASTVTSSCGFGDRCWDCREYGHSGKLMQVYCVLLVLHSLEVYLGVLSLCLAYVSCFMVYVCCGSFCSLDGRWVDRQFHSVTTL</sequence>
<evidence type="ECO:0000256" key="1">
    <source>
        <dbReference type="SAM" id="Phobius"/>
    </source>
</evidence>
<keyword evidence="1" id="KW-1133">Transmembrane helix</keyword>
<reference evidence="2 3" key="1">
    <citation type="journal article" date="2018" name="Front. Plant Sci.">
        <title>Red Clover (Trifolium pratense) and Zigzag Clover (T. medium) - A Picture of Genomic Similarities and Differences.</title>
        <authorList>
            <person name="Dluhosova J."/>
            <person name="Istvanek J."/>
            <person name="Nedelnik J."/>
            <person name="Repkova J."/>
        </authorList>
    </citation>
    <scope>NUCLEOTIDE SEQUENCE [LARGE SCALE GENOMIC DNA]</scope>
    <source>
        <strain evidence="3">cv. 10/8</strain>
        <tissue evidence="2">Leaf</tissue>
    </source>
</reference>
<comment type="caution">
    <text evidence="2">The sequence shown here is derived from an EMBL/GenBank/DDBJ whole genome shotgun (WGS) entry which is preliminary data.</text>
</comment>
<keyword evidence="1" id="KW-0812">Transmembrane</keyword>
<dbReference type="EMBL" id="LXQA010030743">
    <property type="protein sequence ID" value="MCH95813.1"/>
    <property type="molecule type" value="Genomic_DNA"/>
</dbReference>
<name>A0A392N8B4_9FABA</name>
<feature type="non-terminal residue" evidence="2">
    <location>
        <position position="136"/>
    </location>
</feature>
<accession>A0A392N8B4</accession>
<proteinExistence type="predicted"/>
<dbReference type="AlphaFoldDB" id="A0A392N8B4"/>
<protein>
    <submittedName>
        <fullName evidence="2">Uncharacterized protein</fullName>
    </submittedName>
</protein>